<evidence type="ECO:0000256" key="9">
    <source>
        <dbReference type="SAM" id="MobiDB-lite"/>
    </source>
</evidence>
<organism evidence="11 12">
    <name type="scientific">Thiocapsa rosea</name>
    <dbReference type="NCBI Taxonomy" id="69360"/>
    <lineage>
        <taxon>Bacteria</taxon>
        <taxon>Pseudomonadati</taxon>
        <taxon>Pseudomonadota</taxon>
        <taxon>Gammaproteobacteria</taxon>
        <taxon>Chromatiales</taxon>
        <taxon>Chromatiaceae</taxon>
        <taxon>Thiocapsa</taxon>
    </lineage>
</organism>
<dbReference type="RefSeq" id="WP_170164834.1">
    <property type="nucleotide sequence ID" value="NZ_RBXL01000001.1"/>
</dbReference>
<keyword evidence="3" id="KW-0813">Transport</keyword>
<keyword evidence="5" id="KW-0479">Metal-binding</keyword>
<dbReference type="Gene3D" id="2.20.28.10">
    <property type="match status" value="1"/>
</dbReference>
<evidence type="ECO:0000256" key="7">
    <source>
        <dbReference type="ARBA" id="ARBA00022982"/>
    </source>
</evidence>
<evidence type="ECO:0000256" key="2">
    <source>
        <dbReference type="ARBA" id="ARBA00006442"/>
    </source>
</evidence>
<dbReference type="Gene3D" id="3.50.50.60">
    <property type="entry name" value="FAD/NAD(P)-binding domain"/>
    <property type="match status" value="2"/>
</dbReference>
<dbReference type="InterPro" id="IPR024935">
    <property type="entry name" value="Rubredoxin_dom"/>
</dbReference>
<dbReference type="GO" id="GO:0016491">
    <property type="term" value="F:oxidoreductase activity"/>
    <property type="evidence" value="ECO:0007669"/>
    <property type="project" value="InterPro"/>
</dbReference>
<feature type="domain" description="Rubredoxin-like" evidence="10">
    <location>
        <begin position="3"/>
        <end position="54"/>
    </location>
</feature>
<dbReference type="PANTHER" id="PTHR43429:SF3">
    <property type="entry name" value="NITRITE REDUCTASE [NAD(P)H]"/>
    <property type="match status" value="1"/>
</dbReference>
<proteinExistence type="inferred from homology"/>
<evidence type="ECO:0000256" key="3">
    <source>
        <dbReference type="ARBA" id="ARBA00022448"/>
    </source>
</evidence>
<dbReference type="SUPFAM" id="SSF57802">
    <property type="entry name" value="Rubredoxin-like"/>
    <property type="match status" value="1"/>
</dbReference>
<dbReference type="GO" id="GO:0005506">
    <property type="term" value="F:iron ion binding"/>
    <property type="evidence" value="ECO:0007669"/>
    <property type="project" value="InterPro"/>
</dbReference>
<protein>
    <submittedName>
        <fullName evidence="11">Rubredoxin-NAD+ reductase</fullName>
    </submittedName>
</protein>
<dbReference type="Pfam" id="PF07992">
    <property type="entry name" value="Pyr_redox_2"/>
    <property type="match status" value="1"/>
</dbReference>
<keyword evidence="4" id="KW-0285">Flavoprotein</keyword>
<keyword evidence="8" id="KW-0408">Iron</keyword>
<dbReference type="PRINTS" id="PR00368">
    <property type="entry name" value="FADPNR"/>
</dbReference>
<feature type="region of interest" description="Disordered" evidence="9">
    <location>
        <begin position="444"/>
        <end position="471"/>
    </location>
</feature>
<evidence type="ECO:0000313" key="12">
    <source>
        <dbReference type="Proteomes" id="UP000274556"/>
    </source>
</evidence>
<dbReference type="PROSITE" id="PS50903">
    <property type="entry name" value="RUBREDOXIN_LIKE"/>
    <property type="match status" value="1"/>
</dbReference>
<reference evidence="11 12" key="1">
    <citation type="submission" date="2018-10" db="EMBL/GenBank/DDBJ databases">
        <title>Genomic Encyclopedia of Archaeal and Bacterial Type Strains, Phase II (KMG-II): from individual species to whole genera.</title>
        <authorList>
            <person name="Goeker M."/>
        </authorList>
    </citation>
    <scope>NUCLEOTIDE SEQUENCE [LARGE SCALE GENOMIC DNA]</scope>
    <source>
        <strain evidence="11 12">DSM 235</strain>
    </source>
</reference>
<keyword evidence="7" id="KW-0249">Electron transport</keyword>
<gene>
    <name evidence="11" type="ORF">BDD21_4079</name>
</gene>
<dbReference type="InterPro" id="IPR036188">
    <property type="entry name" value="FAD/NAD-bd_sf"/>
</dbReference>
<evidence type="ECO:0000256" key="5">
    <source>
        <dbReference type="ARBA" id="ARBA00022723"/>
    </source>
</evidence>
<keyword evidence="12" id="KW-1185">Reference proteome</keyword>
<comment type="similarity">
    <text evidence="2">Belongs to the FAD-dependent oxidoreductase family.</text>
</comment>
<evidence type="ECO:0000259" key="10">
    <source>
        <dbReference type="PROSITE" id="PS50903"/>
    </source>
</evidence>
<evidence type="ECO:0000256" key="4">
    <source>
        <dbReference type="ARBA" id="ARBA00022630"/>
    </source>
</evidence>
<dbReference type="CDD" id="cd00730">
    <property type="entry name" value="rubredoxin"/>
    <property type="match status" value="1"/>
</dbReference>
<dbReference type="InterPro" id="IPR024934">
    <property type="entry name" value="Rubredoxin-like_dom"/>
</dbReference>
<dbReference type="Proteomes" id="UP000274556">
    <property type="component" value="Unassembled WGS sequence"/>
</dbReference>
<accession>A0A495VDV9</accession>
<comment type="caution">
    <text evidence="11">The sequence shown here is derived from an EMBL/GenBank/DDBJ whole genome shotgun (WGS) entry which is preliminary data.</text>
</comment>
<dbReference type="PANTHER" id="PTHR43429">
    <property type="entry name" value="PYRIDINE NUCLEOTIDE-DISULFIDE OXIDOREDUCTASE DOMAIN-CONTAINING"/>
    <property type="match status" value="1"/>
</dbReference>
<evidence type="ECO:0000256" key="8">
    <source>
        <dbReference type="ARBA" id="ARBA00023004"/>
    </source>
</evidence>
<keyword evidence="6" id="KW-0274">FAD</keyword>
<evidence type="ECO:0000256" key="6">
    <source>
        <dbReference type="ARBA" id="ARBA00022827"/>
    </source>
</evidence>
<dbReference type="PRINTS" id="PR00163">
    <property type="entry name" value="RUBREDOXIN"/>
</dbReference>
<evidence type="ECO:0000313" key="11">
    <source>
        <dbReference type="EMBL" id="RKT46557.1"/>
    </source>
</evidence>
<name>A0A495VDV9_9GAMM</name>
<evidence type="ECO:0000256" key="1">
    <source>
        <dbReference type="ARBA" id="ARBA00001974"/>
    </source>
</evidence>
<dbReference type="PRINTS" id="PR00411">
    <property type="entry name" value="PNDRDTASEI"/>
</dbReference>
<dbReference type="SUPFAM" id="SSF51905">
    <property type="entry name" value="FAD/NAD(P)-binding domain"/>
    <property type="match status" value="1"/>
</dbReference>
<dbReference type="EMBL" id="RBXL01000001">
    <property type="protein sequence ID" value="RKT46557.1"/>
    <property type="molecule type" value="Genomic_DNA"/>
</dbReference>
<comment type="cofactor">
    <cofactor evidence="1">
        <name>FAD</name>
        <dbReference type="ChEBI" id="CHEBI:57692"/>
    </cofactor>
</comment>
<dbReference type="Pfam" id="PF00301">
    <property type="entry name" value="Rubredoxin"/>
    <property type="match status" value="1"/>
</dbReference>
<dbReference type="InterPro" id="IPR023753">
    <property type="entry name" value="FAD/NAD-binding_dom"/>
</dbReference>
<sequence>MSLKRYRCSTCAHIYDEAMGDPIHGVAPGTRFDDLPPEWFCSVCGDPRESFEFAGLSEYAQAAAERNNDQEGDPIVIVGAGISGWNIAEQLRQNGAEGPITIVTKDDGDYYYKPHLSVSVTSKSRADLIIAKGPDRAQLLDVDLRARTQVIGLDRNKKRLLTDKGKVEYAKLVLATGAVPLRLYDRRIQQHIHQLNDLDHYEALTELLNSGNKRVLILGAGLIGCELGDHLARAGHEVAINDRAPYLLSAVVSEGVSTYVQDRYVQNGIAFFLGTTMNDVAKEDGGLQIQFEDGRTMERDVVISAIGLKPNIELAARAGLDVGKGINVDEAMRTSDPDIYALGDCAEHKGQVFSFVEPINRQAAVIVDQLYGEGKRRFESRMPMVLVKSRTCQIKSVPPERSSRAGSSIRRVHSSDQGVVDEWWSDDGLLVGYSACGDVAGTYEPAMNQGDRADPGDNVNSSSPPGHPAKAIILPTEVKY</sequence>
<dbReference type="InterPro" id="IPR050260">
    <property type="entry name" value="FAD-bd_OxRdtase"/>
</dbReference>
<dbReference type="AlphaFoldDB" id="A0A495VDV9"/>